<dbReference type="Pfam" id="PF14593">
    <property type="entry name" value="PH_3"/>
    <property type="match status" value="1"/>
</dbReference>
<gene>
    <name evidence="3" type="ORF">KI387_035752</name>
</gene>
<dbReference type="SUPFAM" id="SSF50729">
    <property type="entry name" value="PH domain-like"/>
    <property type="match status" value="1"/>
</dbReference>
<accession>A0AA38FPL6</accession>
<proteinExistence type="predicted"/>
<feature type="domain" description="PDK1-type PH" evidence="2">
    <location>
        <begin position="97"/>
        <end position="173"/>
    </location>
</feature>
<dbReference type="InterPro" id="IPR011993">
    <property type="entry name" value="PH-like_dom_sf"/>
</dbReference>
<name>A0AA38FPL6_TAXCH</name>
<dbReference type="AlphaFoldDB" id="A0AA38FPL6"/>
<dbReference type="InterPro" id="IPR033931">
    <property type="entry name" value="PDK1-typ_PH"/>
</dbReference>
<dbReference type="Gene3D" id="3.30.200.20">
    <property type="entry name" value="Phosphorylase Kinase, domain 1"/>
    <property type="match status" value="1"/>
</dbReference>
<feature type="non-terminal residue" evidence="3">
    <location>
        <position position="1"/>
    </location>
</feature>
<evidence type="ECO:0000259" key="2">
    <source>
        <dbReference type="Pfam" id="PF14593"/>
    </source>
</evidence>
<feature type="non-terminal residue" evidence="3">
    <location>
        <position position="173"/>
    </location>
</feature>
<reference evidence="3 4" key="1">
    <citation type="journal article" date="2021" name="Nat. Plants">
        <title>The Taxus genome provides insights into paclitaxel biosynthesis.</title>
        <authorList>
            <person name="Xiong X."/>
            <person name="Gou J."/>
            <person name="Liao Q."/>
            <person name="Li Y."/>
            <person name="Zhou Q."/>
            <person name="Bi G."/>
            <person name="Li C."/>
            <person name="Du R."/>
            <person name="Wang X."/>
            <person name="Sun T."/>
            <person name="Guo L."/>
            <person name="Liang H."/>
            <person name="Lu P."/>
            <person name="Wu Y."/>
            <person name="Zhang Z."/>
            <person name="Ro D.K."/>
            <person name="Shang Y."/>
            <person name="Huang S."/>
            <person name="Yan J."/>
        </authorList>
    </citation>
    <scope>NUCLEOTIDE SEQUENCE [LARGE SCALE GENOMIC DNA]</scope>
    <source>
        <strain evidence="3">Ta-2019</strain>
    </source>
</reference>
<dbReference type="Proteomes" id="UP000824469">
    <property type="component" value="Unassembled WGS sequence"/>
</dbReference>
<comment type="caution">
    <text evidence="3">The sequence shown here is derived from an EMBL/GenBank/DDBJ whole genome shotgun (WGS) entry which is preliminary data.</text>
</comment>
<dbReference type="Gene3D" id="1.10.510.10">
    <property type="entry name" value="Transferase(Phosphotransferase) domain 1"/>
    <property type="match status" value="1"/>
</dbReference>
<dbReference type="OMA" id="EILWSND"/>
<sequence length="173" mass="19452">DMEPFKRPGAGPDGYASLKKHPFFKGLDWDNVRGMTPPKIVPPSTADKEENAEDDDWLLGGVGSTNDETPPKEKETTSSAVAEVNKAKFTTLDAFDSKWEKFLDPGESILMISLVKKIRKLYNKKMQLILTDKPKLIYVDPVKMVEKGEILWSNDPKELNVQVADSSYFKICT</sequence>
<feature type="region of interest" description="Disordered" evidence="1">
    <location>
        <begin position="34"/>
        <end position="80"/>
    </location>
</feature>
<evidence type="ECO:0000313" key="4">
    <source>
        <dbReference type="Proteomes" id="UP000824469"/>
    </source>
</evidence>
<keyword evidence="4" id="KW-1185">Reference proteome</keyword>
<organism evidence="3 4">
    <name type="scientific">Taxus chinensis</name>
    <name type="common">Chinese yew</name>
    <name type="synonym">Taxus wallichiana var. chinensis</name>
    <dbReference type="NCBI Taxonomy" id="29808"/>
    <lineage>
        <taxon>Eukaryota</taxon>
        <taxon>Viridiplantae</taxon>
        <taxon>Streptophyta</taxon>
        <taxon>Embryophyta</taxon>
        <taxon>Tracheophyta</taxon>
        <taxon>Spermatophyta</taxon>
        <taxon>Pinopsida</taxon>
        <taxon>Pinidae</taxon>
        <taxon>Conifers II</taxon>
        <taxon>Cupressales</taxon>
        <taxon>Taxaceae</taxon>
        <taxon>Taxus</taxon>
    </lineage>
</organism>
<evidence type="ECO:0000313" key="3">
    <source>
        <dbReference type="EMBL" id="KAH9307841.1"/>
    </source>
</evidence>
<evidence type="ECO:0000256" key="1">
    <source>
        <dbReference type="SAM" id="MobiDB-lite"/>
    </source>
</evidence>
<protein>
    <recommendedName>
        <fullName evidence="2">PDK1-type PH domain-containing protein</fullName>
    </recommendedName>
</protein>
<dbReference type="Gene3D" id="2.30.29.30">
    <property type="entry name" value="Pleckstrin-homology domain (PH domain)/Phosphotyrosine-binding domain (PTB)"/>
    <property type="match status" value="1"/>
</dbReference>
<dbReference type="EMBL" id="JAHRHJ020000007">
    <property type="protein sequence ID" value="KAH9307841.1"/>
    <property type="molecule type" value="Genomic_DNA"/>
</dbReference>